<feature type="binding site" evidence="6">
    <location>
        <begin position="173"/>
        <end position="174"/>
    </location>
    <ligand>
        <name>substrate</name>
    </ligand>
</feature>
<comment type="similarity">
    <text evidence="6">Belongs to the PNP/UDP phosphorylase family. MtnN subfamily.</text>
</comment>
<sequence>MTIGIIGAMDEEVELLKNSMEDIQEEEVAGVHFVKGKLRGQKVTVLKSGIGKVNSAMAATILQERYQPDYVINTGSAGGFAKQLEVGDIVISSLVTHHDVDVTAFQYEYGQVPGMPAMYPADEDLIEKAERAVEQLKVSSAKGIIATGDAFMQEAERVDFVRGKFPEMIAAEMEAAAIAQVCFKYGTPFVIIRALSDIAGKESNISFDNFLETAAANAANIIMNMLEDMPQ</sequence>
<keyword evidence="2 6" id="KW-0028">Amino-acid biosynthesis</keyword>
<dbReference type="EMBL" id="FNQR01000011">
    <property type="protein sequence ID" value="SEA95651.1"/>
    <property type="molecule type" value="Genomic_DNA"/>
</dbReference>
<feature type="binding site" evidence="6">
    <location>
        <position position="152"/>
    </location>
    <ligand>
        <name>substrate</name>
    </ligand>
</feature>
<evidence type="ECO:0000256" key="5">
    <source>
        <dbReference type="ARBA" id="ARBA00050313"/>
    </source>
</evidence>
<evidence type="ECO:0000313" key="9">
    <source>
        <dbReference type="Proteomes" id="UP000198584"/>
    </source>
</evidence>
<dbReference type="AlphaFoldDB" id="A0A1H4FEP8"/>
<dbReference type="CDD" id="cd09008">
    <property type="entry name" value="MTAN"/>
    <property type="match status" value="1"/>
</dbReference>
<dbReference type="Pfam" id="PF01048">
    <property type="entry name" value="PNP_UDP_1"/>
    <property type="match status" value="1"/>
</dbReference>
<evidence type="ECO:0000256" key="2">
    <source>
        <dbReference type="ARBA" id="ARBA00022605"/>
    </source>
</evidence>
<dbReference type="OrthoDB" id="9792278at2"/>
<feature type="active site" description="Proton donor" evidence="6">
    <location>
        <position position="197"/>
    </location>
</feature>
<dbReference type="UniPathway" id="UPA00904">
    <property type="reaction ID" value="UER00871"/>
</dbReference>
<feature type="binding site" evidence="6">
    <location>
        <position position="78"/>
    </location>
    <ligand>
        <name>substrate</name>
    </ligand>
</feature>
<dbReference type="NCBIfam" id="TIGR01704">
    <property type="entry name" value="MTA_SAH-Nsdase"/>
    <property type="match status" value="1"/>
</dbReference>
<dbReference type="GO" id="GO:0019509">
    <property type="term" value="P:L-methionine salvage from methylthioadenosine"/>
    <property type="evidence" value="ECO:0007669"/>
    <property type="project" value="UniProtKB-UniRule"/>
</dbReference>
<evidence type="ECO:0000259" key="7">
    <source>
        <dbReference type="Pfam" id="PF01048"/>
    </source>
</evidence>
<evidence type="ECO:0000256" key="4">
    <source>
        <dbReference type="ARBA" id="ARBA00023167"/>
    </source>
</evidence>
<dbReference type="Gene3D" id="3.40.50.1580">
    <property type="entry name" value="Nucleoside phosphorylase domain"/>
    <property type="match status" value="1"/>
</dbReference>
<comment type="function">
    <text evidence="6">Catalyzes the irreversible cleavage of the glycosidic bond in both 5'-methylthioadenosine (MTA) and S-adenosylhomocysteine (SAH/AdoHcy) to adenine and the corresponding thioribose, 5'-methylthioribose and S-ribosylhomocysteine, respectively. Also cleaves 5'-deoxyadenosine, a toxic by-product of radical S-adenosylmethionine (SAM) enzymes, into 5-deoxyribose and adenine.</text>
</comment>
<comment type="catalytic activity">
    <reaction evidence="5">
        <text>5'-deoxyadenosine + H2O = 5-deoxy-D-ribose + adenine</text>
        <dbReference type="Rhea" id="RHEA:29859"/>
        <dbReference type="ChEBI" id="CHEBI:15377"/>
        <dbReference type="ChEBI" id="CHEBI:16708"/>
        <dbReference type="ChEBI" id="CHEBI:17319"/>
        <dbReference type="ChEBI" id="CHEBI:149540"/>
        <dbReference type="EC" id="3.2.2.9"/>
    </reaction>
    <physiologicalReaction direction="left-to-right" evidence="5">
        <dbReference type="Rhea" id="RHEA:29860"/>
    </physiologicalReaction>
</comment>
<dbReference type="InterPro" id="IPR000845">
    <property type="entry name" value="Nucleoside_phosphorylase_d"/>
</dbReference>
<comment type="catalytic activity">
    <reaction evidence="6">
        <text>S-methyl-5'-thioadenosine + H2O = 5-(methylsulfanyl)-D-ribose + adenine</text>
        <dbReference type="Rhea" id="RHEA:13617"/>
        <dbReference type="ChEBI" id="CHEBI:15377"/>
        <dbReference type="ChEBI" id="CHEBI:16708"/>
        <dbReference type="ChEBI" id="CHEBI:17509"/>
        <dbReference type="ChEBI" id="CHEBI:78440"/>
        <dbReference type="EC" id="3.2.2.9"/>
    </reaction>
</comment>
<keyword evidence="4 6" id="KW-0486">Methionine biosynthesis</keyword>
<dbReference type="RefSeq" id="WP_093045516.1">
    <property type="nucleotide sequence ID" value="NZ_FNQR01000011.1"/>
</dbReference>
<dbReference type="GO" id="GO:0008782">
    <property type="term" value="F:adenosylhomocysteine nucleosidase activity"/>
    <property type="evidence" value="ECO:0007669"/>
    <property type="project" value="UniProtKB-UniRule"/>
</dbReference>
<dbReference type="Proteomes" id="UP000198584">
    <property type="component" value="Unassembled WGS sequence"/>
</dbReference>
<dbReference type="SUPFAM" id="SSF53167">
    <property type="entry name" value="Purine and uridine phosphorylases"/>
    <property type="match status" value="1"/>
</dbReference>
<dbReference type="GO" id="GO:0009164">
    <property type="term" value="P:nucleoside catabolic process"/>
    <property type="evidence" value="ECO:0007669"/>
    <property type="project" value="InterPro"/>
</dbReference>
<dbReference type="FunFam" id="3.40.50.1580:FF:000001">
    <property type="entry name" value="MTA/SAH nucleosidase family protein"/>
    <property type="match status" value="1"/>
</dbReference>
<dbReference type="GO" id="GO:0019284">
    <property type="term" value="P:L-methionine salvage from S-adenosylmethionine"/>
    <property type="evidence" value="ECO:0007669"/>
    <property type="project" value="TreeGrafter"/>
</dbReference>
<dbReference type="STRING" id="571932.SAMN05421743_11165"/>
<comment type="catalytic activity">
    <reaction evidence="6">
        <text>S-adenosyl-L-homocysteine + H2O = S-(5-deoxy-D-ribos-5-yl)-L-homocysteine + adenine</text>
        <dbReference type="Rhea" id="RHEA:17805"/>
        <dbReference type="ChEBI" id="CHEBI:15377"/>
        <dbReference type="ChEBI" id="CHEBI:16708"/>
        <dbReference type="ChEBI" id="CHEBI:57856"/>
        <dbReference type="ChEBI" id="CHEBI:58195"/>
        <dbReference type="EC" id="3.2.2.9"/>
    </reaction>
</comment>
<dbReference type="GO" id="GO:0008930">
    <property type="term" value="F:methylthioadenosine nucleosidase activity"/>
    <property type="evidence" value="ECO:0007669"/>
    <property type="project" value="UniProtKB-UniRule"/>
</dbReference>
<evidence type="ECO:0000256" key="6">
    <source>
        <dbReference type="HAMAP-Rule" id="MF_01684"/>
    </source>
</evidence>
<evidence type="ECO:0000256" key="1">
    <source>
        <dbReference type="ARBA" id="ARBA00004945"/>
    </source>
</evidence>
<feature type="domain" description="Nucleoside phosphorylase" evidence="7">
    <location>
        <begin position="2"/>
        <end position="226"/>
    </location>
</feature>
<evidence type="ECO:0000313" key="8">
    <source>
        <dbReference type="EMBL" id="SEA95651.1"/>
    </source>
</evidence>
<dbReference type="GO" id="GO:0005829">
    <property type="term" value="C:cytosol"/>
    <property type="evidence" value="ECO:0007669"/>
    <property type="project" value="TreeGrafter"/>
</dbReference>
<comment type="pathway">
    <text evidence="1 6">Amino-acid biosynthesis; L-methionine biosynthesis via salvage pathway; S-methyl-5-thio-alpha-D-ribose 1-phosphate from S-methyl-5'-thioadenosine (hydrolase route): step 1/2.</text>
</comment>
<accession>A0A1H4FEP8</accession>
<organism evidence="8 9">
    <name type="scientific">Thalassobacillus cyri</name>
    <dbReference type="NCBI Taxonomy" id="571932"/>
    <lineage>
        <taxon>Bacteria</taxon>
        <taxon>Bacillati</taxon>
        <taxon>Bacillota</taxon>
        <taxon>Bacilli</taxon>
        <taxon>Bacillales</taxon>
        <taxon>Bacillaceae</taxon>
        <taxon>Thalassobacillus</taxon>
    </lineage>
</organism>
<gene>
    <name evidence="6" type="primary">mtnN</name>
    <name evidence="8" type="ORF">SAMN05421743_11165</name>
</gene>
<protein>
    <recommendedName>
        <fullName evidence="6">5'-methylthioadenosine/S-adenosylhomocysteine nucleosidase</fullName>
        <shortName evidence="6">MTA/SAH nucleosidase</shortName>
        <shortName evidence="6">MTAN</shortName>
        <ecNumber evidence="6">3.2.2.9</ecNumber>
    </recommendedName>
    <alternativeName>
        <fullName evidence="6">5'-deoxyadenosine nucleosidase</fullName>
        <shortName evidence="6">DOA nucleosidase</shortName>
        <shortName evidence="6">dAdo nucleosidase</shortName>
    </alternativeName>
    <alternativeName>
        <fullName evidence="6">5'-methylthioadenosine nucleosidase</fullName>
        <shortName evidence="6">MTA nucleosidase</shortName>
    </alternativeName>
    <alternativeName>
        <fullName evidence="6">S-adenosylhomocysteine nucleosidase</fullName>
        <shortName evidence="6">AdoHcy nucleosidase</shortName>
        <shortName evidence="6">SAH nucleosidase</shortName>
        <shortName evidence="6">SRH nucleosidase</shortName>
    </alternativeName>
</protein>
<evidence type="ECO:0000256" key="3">
    <source>
        <dbReference type="ARBA" id="ARBA00022801"/>
    </source>
</evidence>
<name>A0A1H4FEP8_9BACI</name>
<dbReference type="EC" id="3.2.2.9" evidence="6"/>
<dbReference type="InterPro" id="IPR035994">
    <property type="entry name" value="Nucleoside_phosphorylase_sf"/>
</dbReference>
<reference evidence="8 9" key="1">
    <citation type="submission" date="2016-10" db="EMBL/GenBank/DDBJ databases">
        <authorList>
            <person name="de Groot N.N."/>
        </authorList>
    </citation>
    <scope>NUCLEOTIDE SEQUENCE [LARGE SCALE GENOMIC DNA]</scope>
    <source>
        <strain evidence="8 9">CCM7597</strain>
    </source>
</reference>
<dbReference type="PANTHER" id="PTHR46832:SF1">
    <property type="entry name" value="5'-METHYLTHIOADENOSINE_S-ADENOSYLHOMOCYSTEINE NUCLEOSIDASE"/>
    <property type="match status" value="1"/>
</dbReference>
<keyword evidence="3 6" id="KW-0378">Hydrolase</keyword>
<feature type="active site" description="Proton acceptor" evidence="6">
    <location>
        <position position="12"/>
    </location>
</feature>
<proteinExistence type="inferred from homology"/>
<dbReference type="InterPro" id="IPR010049">
    <property type="entry name" value="MTA_SAH_Nsdase"/>
</dbReference>
<dbReference type="PANTHER" id="PTHR46832">
    <property type="entry name" value="5'-METHYLTHIOADENOSINE/S-ADENOSYLHOMOCYSTEINE NUCLEOSIDASE"/>
    <property type="match status" value="1"/>
</dbReference>
<keyword evidence="9" id="KW-1185">Reference proteome</keyword>
<dbReference type="NCBIfam" id="NF004079">
    <property type="entry name" value="PRK05584.1"/>
    <property type="match status" value="1"/>
</dbReference>
<dbReference type="HAMAP" id="MF_01684">
    <property type="entry name" value="Salvage_MtnN"/>
    <property type="match status" value="1"/>
</dbReference>